<dbReference type="GO" id="GO:0008836">
    <property type="term" value="F:diaminopimelate decarboxylase activity"/>
    <property type="evidence" value="ECO:0007669"/>
    <property type="project" value="TreeGrafter"/>
</dbReference>
<evidence type="ECO:0000259" key="4">
    <source>
        <dbReference type="Pfam" id="PF02784"/>
    </source>
</evidence>
<dbReference type="Gene3D" id="2.40.37.10">
    <property type="entry name" value="Lyase, Ornithine Decarboxylase, Chain A, domain 1"/>
    <property type="match status" value="1"/>
</dbReference>
<sequence>MMLHCHKVGAGLLPILRPMTVELLADRGWLLAEWVARYGSPLNLIWPDELKKNLAALIGVFTESGVAHAVYYGAKVNKSPGLIETALRAGAGIDVSSLYELRDARRLGADGARLVATGPAKTAGFHSELVGCNALISVDSPEELDDLVNCLPANGVVQPLLLRLLPTGQAMSRFGMPAEAIRHCLSRIAGEGRLRFDGLHFHVSGYRWDSRAAALREAASLIAESRARGFAPRMIDIGGGLPVQYVDHLAYQAHLKAQVPEDYRTGKVPGSFYPYGGALSAADWLRQFLHASMPKGCSIAGYFADEGLVLGIEPGRALADQTAISIFRVSRVKALSSDTCVIFVEGSSFGACETWFASEFLVDPILVPATPPSAMSKPMRGYLAGHSCLDEDVLCNRWLTFPMAPRAGDLLVYANTGGYQMDLLENEFHRHPMPSRLCVVQDANGQPALVPDTIGEA</sequence>
<feature type="modified residue" description="N6-(pyridoxal phosphate)lysine" evidence="3">
    <location>
        <position position="75"/>
    </location>
</feature>
<dbReference type="OrthoDB" id="9802241at2"/>
<dbReference type="InterPro" id="IPR022644">
    <property type="entry name" value="De-COase2_N"/>
</dbReference>
<dbReference type="SUPFAM" id="SSF50621">
    <property type="entry name" value="Alanine racemase C-terminal domain-like"/>
    <property type="match status" value="1"/>
</dbReference>
<dbReference type="PANTHER" id="PTHR43727:SF2">
    <property type="entry name" value="GROUP IV DECARBOXYLASE"/>
    <property type="match status" value="1"/>
</dbReference>
<dbReference type="Proteomes" id="UP000012062">
    <property type="component" value="Unassembled WGS sequence"/>
</dbReference>
<protein>
    <recommendedName>
        <fullName evidence="4">Orn/DAP/Arg decarboxylase 2 N-terminal domain-containing protein</fullName>
    </recommendedName>
</protein>
<dbReference type="STRING" id="1297569.MESS2_950004"/>
<keyword evidence="2 3" id="KW-0663">Pyridoxal phosphate</keyword>
<dbReference type="EMBL" id="CAUM01000167">
    <property type="protein sequence ID" value="CCV09249.1"/>
    <property type="molecule type" value="Genomic_DNA"/>
</dbReference>
<organism evidence="5 6">
    <name type="scientific">Mesorhizobium metallidurans STM 2683</name>
    <dbReference type="NCBI Taxonomy" id="1297569"/>
    <lineage>
        <taxon>Bacteria</taxon>
        <taxon>Pseudomonadati</taxon>
        <taxon>Pseudomonadota</taxon>
        <taxon>Alphaproteobacteria</taxon>
        <taxon>Hyphomicrobiales</taxon>
        <taxon>Phyllobacteriaceae</taxon>
        <taxon>Mesorhizobium</taxon>
    </lineage>
</organism>
<evidence type="ECO:0000256" key="3">
    <source>
        <dbReference type="PIRSR" id="PIRSR600183-50"/>
    </source>
</evidence>
<dbReference type="Gene3D" id="3.20.20.10">
    <property type="entry name" value="Alanine racemase"/>
    <property type="match status" value="1"/>
</dbReference>
<evidence type="ECO:0000313" key="5">
    <source>
        <dbReference type="EMBL" id="CCV09249.1"/>
    </source>
</evidence>
<dbReference type="AlphaFoldDB" id="M5EW49"/>
<dbReference type="Pfam" id="PF02784">
    <property type="entry name" value="Orn_Arg_deC_N"/>
    <property type="match status" value="1"/>
</dbReference>
<dbReference type="SUPFAM" id="SSF51419">
    <property type="entry name" value="PLP-binding barrel"/>
    <property type="match status" value="1"/>
</dbReference>
<comment type="cofactor">
    <cofactor evidence="1 3">
        <name>pyridoxal 5'-phosphate</name>
        <dbReference type="ChEBI" id="CHEBI:597326"/>
    </cofactor>
</comment>
<accession>M5EW49</accession>
<dbReference type="InterPro" id="IPR009006">
    <property type="entry name" value="Ala_racemase/Decarboxylase_C"/>
</dbReference>
<comment type="caution">
    <text evidence="5">The sequence shown here is derived from an EMBL/GenBank/DDBJ whole genome shotgun (WGS) entry which is preliminary data.</text>
</comment>
<dbReference type="InterPro" id="IPR000183">
    <property type="entry name" value="Orn/DAP/Arg_de-COase"/>
</dbReference>
<dbReference type="eggNOG" id="COG0019">
    <property type="taxonomic scope" value="Bacteria"/>
</dbReference>
<evidence type="ECO:0000256" key="1">
    <source>
        <dbReference type="ARBA" id="ARBA00001933"/>
    </source>
</evidence>
<dbReference type="CDD" id="cd06842">
    <property type="entry name" value="PLPDE_III_Y4yA_like"/>
    <property type="match status" value="1"/>
</dbReference>
<dbReference type="PRINTS" id="PR01179">
    <property type="entry name" value="ODADCRBXLASE"/>
</dbReference>
<gene>
    <name evidence="5" type="ORF">MESS2_950004</name>
</gene>
<evidence type="ECO:0000313" key="6">
    <source>
        <dbReference type="Proteomes" id="UP000012062"/>
    </source>
</evidence>
<dbReference type="InterPro" id="IPR029066">
    <property type="entry name" value="PLP-binding_barrel"/>
</dbReference>
<reference evidence="5 6" key="1">
    <citation type="submission" date="2013-02" db="EMBL/GenBank/DDBJ databases">
        <authorList>
            <person name="Genoscope - CEA"/>
        </authorList>
    </citation>
    <scope>NUCLEOTIDE SEQUENCE [LARGE SCALE GENOMIC DNA]</scope>
    <source>
        <strain evidence="5 6">STM 2683</strain>
    </source>
</reference>
<dbReference type="InterPro" id="IPR042152">
    <property type="entry name" value="Y4yA-like"/>
</dbReference>
<feature type="domain" description="Orn/DAP/Arg decarboxylase 2 N-terminal" evidence="4">
    <location>
        <begin position="67"/>
        <end position="247"/>
    </location>
</feature>
<evidence type="ECO:0000256" key="2">
    <source>
        <dbReference type="ARBA" id="ARBA00022898"/>
    </source>
</evidence>
<dbReference type="RefSeq" id="WP_008878103.1">
    <property type="nucleotide sequence ID" value="NZ_CAUM01000167.1"/>
</dbReference>
<name>M5EW49_9HYPH</name>
<feature type="active site" description="Proton donor" evidence="3">
    <location>
        <position position="388"/>
    </location>
</feature>
<dbReference type="PANTHER" id="PTHR43727">
    <property type="entry name" value="DIAMINOPIMELATE DECARBOXYLASE"/>
    <property type="match status" value="1"/>
</dbReference>
<proteinExistence type="predicted"/>
<dbReference type="GO" id="GO:0009089">
    <property type="term" value="P:lysine biosynthetic process via diaminopimelate"/>
    <property type="evidence" value="ECO:0007669"/>
    <property type="project" value="TreeGrafter"/>
</dbReference>
<keyword evidence="6" id="KW-1185">Reference proteome</keyword>